<dbReference type="GO" id="GO:0016020">
    <property type="term" value="C:membrane"/>
    <property type="evidence" value="ECO:0007669"/>
    <property type="project" value="UniProtKB-SubCell"/>
</dbReference>
<dbReference type="RefSeq" id="WP_073398633.1">
    <property type="nucleotide sequence ID" value="NZ_FQTV01000001.1"/>
</dbReference>
<dbReference type="PANTHER" id="PTHR30576">
    <property type="entry name" value="COLANIC BIOSYNTHESIS UDP-GLUCOSE LIPID CARRIER TRANSFERASE"/>
    <property type="match status" value="1"/>
</dbReference>
<keyword evidence="4 7" id="KW-0812">Transmembrane</keyword>
<dbReference type="Gene3D" id="3.40.50.720">
    <property type="entry name" value="NAD(P)-binding Rossmann-like Domain"/>
    <property type="match status" value="1"/>
</dbReference>
<reference evidence="9 10" key="1">
    <citation type="submission" date="2016-11" db="EMBL/GenBank/DDBJ databases">
        <authorList>
            <person name="Jaros S."/>
            <person name="Januszkiewicz K."/>
            <person name="Wedrychowicz H."/>
        </authorList>
    </citation>
    <scope>NUCLEOTIDE SEQUENCE [LARGE SCALE GENOMIC DNA]</scope>
    <source>
        <strain evidence="9 10">DSM 26991</strain>
    </source>
</reference>
<evidence type="ECO:0000313" key="9">
    <source>
        <dbReference type="EMBL" id="SHE35224.1"/>
    </source>
</evidence>
<dbReference type="InterPro" id="IPR017473">
    <property type="entry name" value="Undecaprenyl-P_gluc_Ptfrase"/>
</dbReference>
<evidence type="ECO:0000256" key="4">
    <source>
        <dbReference type="ARBA" id="ARBA00022692"/>
    </source>
</evidence>
<sequence>MKQQTRFSHLLKSLIVLGDYFVLNATFLLVFFLFKSYLRGDVISEFRSLFLALNICYIPGLLIFKIAIHSRVIYADKIVQNIFYVILLHFVLFTTALTIFKIQEVSRLFTISLYSLLFLSLVSWRLSIRFCIKLYRKKGFNFNLIVIIGAGQNGNALYQEMMDDPGYGFRILGFFEDNPVNIPSESKLLGSTDDIEDFIRDNEVDEVYCTLPESAEKVIVRALNFCENNMIRFHIVPEFRRYVKKQMELNVLGNMPVLSLRNEPLQNPLNRFSKRTFDVISSLLFISTIFPIIYIIVATGIKITSRGPVFFKQRRTGKRGHEFYCYKFRTMRINEEADLKQAIENDPRITRFGEFLRKSSIDELPQLFNVLKGDMSIVGPRPHMLKHTKQYNELIDKYMLRHLVKPGITGWAQVTGFRGETKDVSQMEERVIRDVWYLENWSFFLDIKIIYITIINIFRGEKNAY</sequence>
<dbReference type="NCBIfam" id="TIGR03025">
    <property type="entry name" value="EPS_sugtrans"/>
    <property type="match status" value="1"/>
</dbReference>
<gene>
    <name evidence="9" type="ORF">SAMN05444405_101185</name>
</gene>
<dbReference type="PANTHER" id="PTHR30576:SF0">
    <property type="entry name" value="UNDECAPRENYL-PHOSPHATE N-ACETYLGALACTOSAMINYL 1-PHOSPHATE TRANSFERASE-RELATED"/>
    <property type="match status" value="1"/>
</dbReference>
<comment type="subcellular location">
    <subcellularLocation>
        <location evidence="1">Membrane</location>
        <topology evidence="1">Multi-pass membrane protein</topology>
    </subcellularLocation>
</comment>
<keyword evidence="6 7" id="KW-0472">Membrane</keyword>
<evidence type="ECO:0000256" key="3">
    <source>
        <dbReference type="ARBA" id="ARBA00022679"/>
    </source>
</evidence>
<dbReference type="NCBIfam" id="TIGR03023">
    <property type="entry name" value="WcaJ_sugtrans"/>
    <property type="match status" value="1"/>
</dbReference>
<dbReference type="Pfam" id="PF13727">
    <property type="entry name" value="CoA_binding_3"/>
    <property type="match status" value="1"/>
</dbReference>
<dbReference type="STRING" id="1297750.SAMN05444405_101185"/>
<evidence type="ECO:0000256" key="2">
    <source>
        <dbReference type="ARBA" id="ARBA00006464"/>
    </source>
</evidence>
<organism evidence="9 10">
    <name type="scientific">Bacteroides luti</name>
    <dbReference type="NCBI Taxonomy" id="1297750"/>
    <lineage>
        <taxon>Bacteria</taxon>
        <taxon>Pseudomonadati</taxon>
        <taxon>Bacteroidota</taxon>
        <taxon>Bacteroidia</taxon>
        <taxon>Bacteroidales</taxon>
        <taxon>Bacteroidaceae</taxon>
        <taxon>Bacteroides</taxon>
    </lineage>
</organism>
<feature type="transmembrane region" description="Helical" evidence="7">
    <location>
        <begin position="279"/>
        <end position="301"/>
    </location>
</feature>
<keyword evidence="3 9" id="KW-0808">Transferase</keyword>
<feature type="transmembrane region" description="Helical" evidence="7">
    <location>
        <begin position="46"/>
        <end position="69"/>
    </location>
</feature>
<dbReference type="Pfam" id="PF02397">
    <property type="entry name" value="Bac_transf"/>
    <property type="match status" value="1"/>
</dbReference>
<evidence type="ECO:0000256" key="6">
    <source>
        <dbReference type="ARBA" id="ARBA00023136"/>
    </source>
</evidence>
<evidence type="ECO:0000313" key="10">
    <source>
        <dbReference type="Proteomes" id="UP000184509"/>
    </source>
</evidence>
<dbReference type="AlphaFoldDB" id="A0A1M4SSJ3"/>
<dbReference type="InterPro" id="IPR036291">
    <property type="entry name" value="NAD(P)-bd_dom_sf"/>
</dbReference>
<dbReference type="Proteomes" id="UP000184509">
    <property type="component" value="Unassembled WGS sequence"/>
</dbReference>
<feature type="domain" description="Bacterial sugar transferase" evidence="8">
    <location>
        <begin position="274"/>
        <end position="458"/>
    </location>
</feature>
<dbReference type="OrthoDB" id="9808602at2"/>
<dbReference type="InterPro" id="IPR003362">
    <property type="entry name" value="Bact_transf"/>
</dbReference>
<keyword evidence="5 7" id="KW-1133">Transmembrane helix</keyword>
<dbReference type="SUPFAM" id="SSF51735">
    <property type="entry name" value="NAD(P)-binding Rossmann-fold domains"/>
    <property type="match status" value="1"/>
</dbReference>
<comment type="similarity">
    <text evidence="2">Belongs to the bacterial sugar transferase family.</text>
</comment>
<dbReference type="InterPro" id="IPR017475">
    <property type="entry name" value="EPS_sugar_tfrase"/>
</dbReference>
<feature type="transmembrane region" description="Helical" evidence="7">
    <location>
        <begin position="81"/>
        <end position="102"/>
    </location>
</feature>
<evidence type="ECO:0000256" key="5">
    <source>
        <dbReference type="ARBA" id="ARBA00022989"/>
    </source>
</evidence>
<feature type="transmembrane region" description="Helical" evidence="7">
    <location>
        <begin position="12"/>
        <end position="34"/>
    </location>
</feature>
<dbReference type="GO" id="GO:0016780">
    <property type="term" value="F:phosphotransferase activity, for other substituted phosphate groups"/>
    <property type="evidence" value="ECO:0007669"/>
    <property type="project" value="TreeGrafter"/>
</dbReference>
<evidence type="ECO:0000256" key="7">
    <source>
        <dbReference type="SAM" id="Phobius"/>
    </source>
</evidence>
<proteinExistence type="inferred from homology"/>
<evidence type="ECO:0000259" key="8">
    <source>
        <dbReference type="Pfam" id="PF02397"/>
    </source>
</evidence>
<dbReference type="EMBL" id="FQTV01000001">
    <property type="protein sequence ID" value="SHE35224.1"/>
    <property type="molecule type" value="Genomic_DNA"/>
</dbReference>
<protein>
    <submittedName>
        <fullName evidence="9">Putative colanic acid biosysnthesis UDP-glucose lipid carrier transferase</fullName>
    </submittedName>
</protein>
<keyword evidence="10" id="KW-1185">Reference proteome</keyword>
<feature type="transmembrane region" description="Helical" evidence="7">
    <location>
        <begin position="108"/>
        <end position="128"/>
    </location>
</feature>
<evidence type="ECO:0000256" key="1">
    <source>
        <dbReference type="ARBA" id="ARBA00004141"/>
    </source>
</evidence>
<accession>A0A1M4SSJ3</accession>
<name>A0A1M4SSJ3_9BACE</name>